<keyword evidence="1" id="KW-1185">Reference proteome</keyword>
<reference evidence="2" key="1">
    <citation type="submission" date="2022-11" db="UniProtKB">
        <authorList>
            <consortium name="WormBaseParasite"/>
        </authorList>
    </citation>
    <scope>IDENTIFICATION</scope>
</reference>
<proteinExistence type="predicted"/>
<organism evidence="1 2">
    <name type="scientific">Plectus sambesii</name>
    <dbReference type="NCBI Taxonomy" id="2011161"/>
    <lineage>
        <taxon>Eukaryota</taxon>
        <taxon>Metazoa</taxon>
        <taxon>Ecdysozoa</taxon>
        <taxon>Nematoda</taxon>
        <taxon>Chromadorea</taxon>
        <taxon>Plectida</taxon>
        <taxon>Plectina</taxon>
        <taxon>Plectoidea</taxon>
        <taxon>Plectidae</taxon>
        <taxon>Plectus</taxon>
    </lineage>
</organism>
<evidence type="ECO:0000313" key="2">
    <source>
        <dbReference type="WBParaSite" id="PSAMB.scaffold6834size8714.g29195.t1"/>
    </source>
</evidence>
<dbReference type="Proteomes" id="UP000887566">
    <property type="component" value="Unplaced"/>
</dbReference>
<name>A0A914X8G4_9BILA</name>
<dbReference type="WBParaSite" id="PSAMB.scaffold6834size8714.g29195.t1">
    <property type="protein sequence ID" value="PSAMB.scaffold6834size8714.g29195.t1"/>
    <property type="gene ID" value="PSAMB.scaffold6834size8714.g29195"/>
</dbReference>
<evidence type="ECO:0000313" key="1">
    <source>
        <dbReference type="Proteomes" id="UP000887566"/>
    </source>
</evidence>
<protein>
    <submittedName>
        <fullName evidence="2">Uncharacterized protein</fullName>
    </submittedName>
</protein>
<accession>A0A914X8G4</accession>
<dbReference type="AlphaFoldDB" id="A0A914X8G4"/>
<sequence>MALTKLRISWALKLALRNSEPGSVRSSTTWSVSLKYDVADMAALTSQMTPCCYVLDYIISGEVHGVTEGGVLSGFNTGSDHRLIYATLYVIHRL</sequence>